<sequence length="165" mass="18450">MPLPVLVADGRNPGEDDIYMPLGLDERMKGKILQVLASIDDRKVSGLRVGGRRLRVEIEGVCVIGNIFHLSVILAKDIRKDFFVSYDKKVRDAIILNGYNVATIYSTWDPDRSTCVGCAVLSRSWSAHILRCLQSVTSAPNGTDGMGRRTVPHRLHMKQSFRLQK</sequence>
<comment type="caution">
    <text evidence="1">The sequence shown here is derived from an EMBL/GenBank/DDBJ whole genome shotgun (WGS) entry which is preliminary data.</text>
</comment>
<evidence type="ECO:0000313" key="2">
    <source>
        <dbReference type="Proteomes" id="UP001043456"/>
    </source>
</evidence>
<accession>A0A9P3EUG5</accession>
<dbReference type="Proteomes" id="UP001043456">
    <property type="component" value="Unassembled WGS sequence"/>
</dbReference>
<organism evidence="1 2">
    <name type="scientific">Aspergillus pseudoviridinutans</name>
    <dbReference type="NCBI Taxonomy" id="1517512"/>
    <lineage>
        <taxon>Eukaryota</taxon>
        <taxon>Fungi</taxon>
        <taxon>Dikarya</taxon>
        <taxon>Ascomycota</taxon>
        <taxon>Pezizomycotina</taxon>
        <taxon>Eurotiomycetes</taxon>
        <taxon>Eurotiomycetidae</taxon>
        <taxon>Eurotiales</taxon>
        <taxon>Aspergillaceae</taxon>
        <taxon>Aspergillus</taxon>
        <taxon>Aspergillus subgen. Fumigati</taxon>
    </lineage>
</organism>
<dbReference type="RefSeq" id="XP_043157378.1">
    <property type="nucleotide sequence ID" value="XM_043301443.1"/>
</dbReference>
<dbReference type="EMBL" id="BHVY01000004">
    <property type="protein sequence ID" value="GIJ86632.1"/>
    <property type="molecule type" value="Genomic_DNA"/>
</dbReference>
<dbReference type="GeneID" id="67004135"/>
<keyword evidence="2" id="KW-1185">Reference proteome</keyword>
<gene>
    <name evidence="1" type="ORF">Asppvi_005524</name>
</gene>
<protein>
    <submittedName>
        <fullName evidence="1">Uncharacterized protein</fullName>
    </submittedName>
</protein>
<evidence type="ECO:0000313" key="1">
    <source>
        <dbReference type="EMBL" id="GIJ86632.1"/>
    </source>
</evidence>
<name>A0A9P3EUG5_9EURO</name>
<dbReference type="AlphaFoldDB" id="A0A9P3EUG5"/>
<reference evidence="1 2" key="1">
    <citation type="submission" date="2018-10" db="EMBL/GenBank/DDBJ databases">
        <title>Pan-genome distribution and transcriptional activeness of fungal secondary metabolism genes in Aspergillus section Fumigati.</title>
        <authorList>
            <person name="Takahashi H."/>
            <person name="Umemura M."/>
            <person name="Ninomiya A."/>
            <person name="Kusuya Y."/>
            <person name="Urayama S."/>
            <person name="Shimizu M."/>
            <person name="Watanabe A."/>
            <person name="Kamei K."/>
            <person name="Yaguchi T."/>
            <person name="Hagiwara D."/>
        </authorList>
    </citation>
    <scope>NUCLEOTIDE SEQUENCE [LARGE SCALE GENOMIC DNA]</scope>
    <source>
        <strain evidence="1 2">IFM 55266</strain>
    </source>
</reference>
<proteinExistence type="predicted"/>